<accession>A0A074WD48</accession>
<proteinExistence type="predicted"/>
<dbReference type="RefSeq" id="XP_013423716.1">
    <property type="nucleotide sequence ID" value="XM_013568262.1"/>
</dbReference>
<evidence type="ECO:0000313" key="2">
    <source>
        <dbReference type="Proteomes" id="UP000027730"/>
    </source>
</evidence>
<dbReference type="GeneID" id="25414170"/>
<gene>
    <name evidence="1" type="ORF">M436DRAFT_67135</name>
</gene>
<name>A0A074WD48_9PEZI</name>
<dbReference type="HOGENOM" id="CLU_124521_0_0_1"/>
<evidence type="ECO:0000313" key="1">
    <source>
        <dbReference type="EMBL" id="KEQ69469.1"/>
    </source>
</evidence>
<dbReference type="Proteomes" id="UP000027730">
    <property type="component" value="Unassembled WGS sequence"/>
</dbReference>
<dbReference type="AlphaFoldDB" id="A0A074WD48"/>
<keyword evidence="2" id="KW-1185">Reference proteome</keyword>
<sequence>MASFFEDITQSFKALALGDSTPQSTDVQTTTTNPNFPNWSTRTYALRGRDFNFFPDTDNQRRPNYVPPSTSGRVPRFYPTGTSEQLYTVGEYKRLETIGSLKKQTTVGRWQAICDNDSCLQDCAEGFWEKACQVNVDTKHVTCSTQFMERCNKCGRNFHQRVPGI</sequence>
<dbReference type="EMBL" id="KL584721">
    <property type="protein sequence ID" value="KEQ69469.1"/>
    <property type="molecule type" value="Genomic_DNA"/>
</dbReference>
<dbReference type="OrthoDB" id="3877113at2759"/>
<organism evidence="1 2">
    <name type="scientific">Aureobasidium namibiae CBS 147.97</name>
    <dbReference type="NCBI Taxonomy" id="1043004"/>
    <lineage>
        <taxon>Eukaryota</taxon>
        <taxon>Fungi</taxon>
        <taxon>Dikarya</taxon>
        <taxon>Ascomycota</taxon>
        <taxon>Pezizomycotina</taxon>
        <taxon>Dothideomycetes</taxon>
        <taxon>Dothideomycetidae</taxon>
        <taxon>Dothideales</taxon>
        <taxon>Saccotheciaceae</taxon>
        <taxon>Aureobasidium</taxon>
    </lineage>
</organism>
<reference evidence="1 2" key="1">
    <citation type="journal article" date="2014" name="BMC Genomics">
        <title>Genome sequencing of four Aureobasidium pullulans varieties: biotechnological potential, stress tolerance, and description of new species.</title>
        <authorList>
            <person name="Gostin Ar C."/>
            <person name="Ohm R.A."/>
            <person name="Kogej T."/>
            <person name="Sonjak S."/>
            <person name="Turk M."/>
            <person name="Zajc J."/>
            <person name="Zalar P."/>
            <person name="Grube M."/>
            <person name="Sun H."/>
            <person name="Han J."/>
            <person name="Sharma A."/>
            <person name="Chiniquy J."/>
            <person name="Ngan C.Y."/>
            <person name="Lipzen A."/>
            <person name="Barry K."/>
            <person name="Grigoriev I.V."/>
            <person name="Gunde-Cimerman N."/>
        </authorList>
    </citation>
    <scope>NUCLEOTIDE SEQUENCE [LARGE SCALE GENOMIC DNA]</scope>
    <source>
        <strain evidence="1 2">CBS 147.97</strain>
    </source>
</reference>
<protein>
    <submittedName>
        <fullName evidence="1">Uncharacterized protein</fullName>
    </submittedName>
</protein>